<gene>
    <name evidence="2" type="ORF">MUB52_07595</name>
</gene>
<feature type="domain" description="Methyltransferase type 12" evidence="1">
    <location>
        <begin position="50"/>
        <end position="143"/>
    </location>
</feature>
<dbReference type="InterPro" id="IPR029063">
    <property type="entry name" value="SAM-dependent_MTases_sf"/>
</dbReference>
<dbReference type="Gene3D" id="3.40.50.150">
    <property type="entry name" value="Vaccinia Virus protein VP39"/>
    <property type="match status" value="1"/>
</dbReference>
<dbReference type="EMBL" id="JALIEB010000004">
    <property type="protein sequence ID" value="MCV3271285.1"/>
    <property type="molecule type" value="Genomic_DNA"/>
</dbReference>
<protein>
    <submittedName>
        <fullName evidence="2">Class I SAM-dependent methyltransferase</fullName>
    </submittedName>
</protein>
<evidence type="ECO:0000313" key="3">
    <source>
        <dbReference type="Proteomes" id="UP001208690"/>
    </source>
</evidence>
<dbReference type="PANTHER" id="PTHR43861">
    <property type="entry name" value="TRANS-ACONITATE 2-METHYLTRANSFERASE-RELATED"/>
    <property type="match status" value="1"/>
</dbReference>
<proteinExistence type="predicted"/>
<keyword evidence="2" id="KW-0808">Transferase</keyword>
<dbReference type="CDD" id="cd02440">
    <property type="entry name" value="AdoMet_MTases"/>
    <property type="match status" value="1"/>
</dbReference>
<accession>A0ABT3BCJ9</accession>
<dbReference type="Proteomes" id="UP001208690">
    <property type="component" value="Unassembled WGS sequence"/>
</dbReference>
<reference evidence="2 3" key="1">
    <citation type="submission" date="2022-04" db="EMBL/GenBank/DDBJ databases">
        <title>Roseobacter sp. WL0113 is a bacterium isolated from neritic sediment.</title>
        <authorList>
            <person name="Wang L."/>
            <person name="He W."/>
            <person name="Zhang D.-F."/>
        </authorList>
    </citation>
    <scope>NUCLEOTIDE SEQUENCE [LARGE SCALE GENOMIC DNA]</scope>
    <source>
        <strain evidence="2 3">WL0113</strain>
    </source>
</reference>
<dbReference type="InterPro" id="IPR013217">
    <property type="entry name" value="Methyltransf_12"/>
</dbReference>
<dbReference type="GO" id="GO:0008168">
    <property type="term" value="F:methyltransferase activity"/>
    <property type="evidence" value="ECO:0007669"/>
    <property type="project" value="UniProtKB-KW"/>
</dbReference>
<evidence type="ECO:0000259" key="1">
    <source>
        <dbReference type="Pfam" id="PF08242"/>
    </source>
</evidence>
<name>A0ABT3BCJ9_9RHOB</name>
<dbReference type="PANTHER" id="PTHR43861:SF1">
    <property type="entry name" value="TRANS-ACONITATE 2-METHYLTRANSFERASE"/>
    <property type="match status" value="1"/>
</dbReference>
<keyword evidence="2" id="KW-0489">Methyltransferase</keyword>
<comment type="caution">
    <text evidence="2">The sequence shown here is derived from an EMBL/GenBank/DDBJ whole genome shotgun (WGS) entry which is preliminary data.</text>
</comment>
<organism evidence="2 3">
    <name type="scientific">Roseobacter sinensis</name>
    <dbReference type="NCBI Taxonomy" id="2931391"/>
    <lineage>
        <taxon>Bacteria</taxon>
        <taxon>Pseudomonadati</taxon>
        <taxon>Pseudomonadota</taxon>
        <taxon>Alphaproteobacteria</taxon>
        <taxon>Rhodobacterales</taxon>
        <taxon>Roseobacteraceae</taxon>
        <taxon>Roseobacter</taxon>
    </lineage>
</organism>
<keyword evidence="3" id="KW-1185">Reference proteome</keyword>
<evidence type="ECO:0000313" key="2">
    <source>
        <dbReference type="EMBL" id="MCV3271285.1"/>
    </source>
</evidence>
<dbReference type="RefSeq" id="WP_263843612.1">
    <property type="nucleotide sequence ID" value="NZ_JALIEB010000004.1"/>
</dbReference>
<dbReference type="GO" id="GO:0032259">
    <property type="term" value="P:methylation"/>
    <property type="evidence" value="ECO:0007669"/>
    <property type="project" value="UniProtKB-KW"/>
</dbReference>
<sequence>MHTTLPQNHPASFWDRIAPKYAKKPVKDPTAYAEKLETVRELVKPTDIVLELGCGTGTTAIKLAPYVAAYTATDVSPAMIRIAEEKNSSAPVSNLRFAVADASRVAGERPFDVVLAFSLLHLVDDLPVVLRAVHDQLRPGGFFLSKTVCLGEGNIAIRGLVRALTAVGVAPKVRSLTKDDLLGALDDARFEIDSCTQFGSGRITPFIVARRRD</sequence>
<dbReference type="SUPFAM" id="SSF53335">
    <property type="entry name" value="S-adenosyl-L-methionine-dependent methyltransferases"/>
    <property type="match status" value="1"/>
</dbReference>
<dbReference type="Pfam" id="PF08242">
    <property type="entry name" value="Methyltransf_12"/>
    <property type="match status" value="1"/>
</dbReference>